<reference evidence="2 3" key="1">
    <citation type="submission" date="2018-04" db="EMBL/GenBank/DDBJ databases">
        <title>Genomic Encyclopedia of Archaeal and Bacterial Type Strains, Phase II (KMG-II): from individual species to whole genera.</title>
        <authorList>
            <person name="Goeker M."/>
        </authorList>
    </citation>
    <scope>NUCLEOTIDE SEQUENCE [LARGE SCALE GENOMIC DNA]</scope>
    <source>
        <strain evidence="2 3">DSM 5822</strain>
    </source>
</reference>
<dbReference type="Proteomes" id="UP000244223">
    <property type="component" value="Unassembled WGS sequence"/>
</dbReference>
<sequence length="239" mass="27062">MNRGWLGLAFLASMVLGGCAHTPQPQMQAFYHSPSNAYTLNLSSTALQGHISMSEQCEPYGGSLNLWDSKNRFFRVDYLNFIEHPSVRAPSFANDRTLNELVINYYQNEVITKQKSIRSNKVLFRDTVNSTVGEGLLTIMSLEMYKEAVPPDALDNTVYYGFFIFRRGDYAYIVQHRQEIYQPERMKAMLVTLAQDMTIPGAKAYAPQIGNLSVVDQVFGSQQEINAWKKAMKCDSKGN</sequence>
<feature type="signal peptide" evidence="1">
    <location>
        <begin position="1"/>
        <end position="20"/>
    </location>
</feature>
<organism evidence="2 3">
    <name type="scientific">Agitococcus lubricus</name>
    <dbReference type="NCBI Taxonomy" id="1077255"/>
    <lineage>
        <taxon>Bacteria</taxon>
        <taxon>Pseudomonadati</taxon>
        <taxon>Pseudomonadota</taxon>
        <taxon>Gammaproteobacteria</taxon>
        <taxon>Moraxellales</taxon>
        <taxon>Moraxellaceae</taxon>
        <taxon>Agitococcus</taxon>
    </lineage>
</organism>
<evidence type="ECO:0000313" key="2">
    <source>
        <dbReference type="EMBL" id="PTQ89694.1"/>
    </source>
</evidence>
<proteinExistence type="predicted"/>
<evidence type="ECO:0008006" key="4">
    <source>
        <dbReference type="Google" id="ProtNLM"/>
    </source>
</evidence>
<dbReference type="EMBL" id="QAON01000005">
    <property type="protein sequence ID" value="PTQ89694.1"/>
    <property type="molecule type" value="Genomic_DNA"/>
</dbReference>
<gene>
    <name evidence="2" type="ORF">C8N29_10517</name>
</gene>
<dbReference type="PROSITE" id="PS51257">
    <property type="entry name" value="PROKAR_LIPOPROTEIN"/>
    <property type="match status" value="1"/>
</dbReference>
<keyword evidence="3" id="KW-1185">Reference proteome</keyword>
<comment type="caution">
    <text evidence="2">The sequence shown here is derived from an EMBL/GenBank/DDBJ whole genome shotgun (WGS) entry which is preliminary data.</text>
</comment>
<evidence type="ECO:0000313" key="3">
    <source>
        <dbReference type="Proteomes" id="UP000244223"/>
    </source>
</evidence>
<protein>
    <recommendedName>
        <fullName evidence="4">Lipoprotein</fullName>
    </recommendedName>
</protein>
<keyword evidence="1" id="KW-0732">Signal</keyword>
<accession>A0A2T5J037</accession>
<dbReference type="AlphaFoldDB" id="A0A2T5J037"/>
<evidence type="ECO:0000256" key="1">
    <source>
        <dbReference type="SAM" id="SignalP"/>
    </source>
</evidence>
<dbReference type="RefSeq" id="WP_107865217.1">
    <property type="nucleotide sequence ID" value="NZ_QAON01000005.1"/>
</dbReference>
<feature type="chain" id="PRO_5030688470" description="Lipoprotein" evidence="1">
    <location>
        <begin position="21"/>
        <end position="239"/>
    </location>
</feature>
<name>A0A2T5J037_9GAMM</name>
<dbReference type="OrthoDB" id="6075236at2"/>